<dbReference type="EMBL" id="HG695918">
    <property type="protein sequence ID" value="CDI86715.1"/>
    <property type="molecule type" value="Genomic_DNA"/>
</dbReference>
<name>U6H2P3_9EIME</name>
<protein>
    <recommendedName>
        <fullName evidence="5">Transmembrane protein</fullName>
    </recommendedName>
</protein>
<reference evidence="3" key="2">
    <citation type="submission" date="2013-10" db="EMBL/GenBank/DDBJ databases">
        <authorList>
            <person name="Aslett M."/>
        </authorList>
    </citation>
    <scope>NUCLEOTIDE SEQUENCE [LARGE SCALE GENOMIC DNA]</scope>
    <source>
        <strain evidence="3">Houghton</strain>
    </source>
</reference>
<feature type="compositionally biased region" description="Basic residues" evidence="1">
    <location>
        <begin position="417"/>
        <end position="426"/>
    </location>
</feature>
<dbReference type="OrthoDB" id="346990at2759"/>
<organism evidence="3 4">
    <name type="scientific">Eimeria praecox</name>
    <dbReference type="NCBI Taxonomy" id="51316"/>
    <lineage>
        <taxon>Eukaryota</taxon>
        <taxon>Sar</taxon>
        <taxon>Alveolata</taxon>
        <taxon>Apicomplexa</taxon>
        <taxon>Conoidasida</taxon>
        <taxon>Coccidia</taxon>
        <taxon>Eucoccidiorida</taxon>
        <taxon>Eimeriorina</taxon>
        <taxon>Eimeriidae</taxon>
        <taxon>Eimeria</taxon>
    </lineage>
</organism>
<feature type="transmembrane region" description="Helical" evidence="2">
    <location>
        <begin position="192"/>
        <end position="215"/>
    </location>
</feature>
<keyword evidence="2" id="KW-0472">Membrane</keyword>
<evidence type="ECO:0008006" key="5">
    <source>
        <dbReference type="Google" id="ProtNLM"/>
    </source>
</evidence>
<feature type="transmembrane region" description="Helical" evidence="2">
    <location>
        <begin position="20"/>
        <end position="40"/>
    </location>
</feature>
<dbReference type="Proteomes" id="UP000018201">
    <property type="component" value="Unassembled WGS sequence"/>
</dbReference>
<accession>U6H2P3</accession>
<feature type="transmembrane region" description="Helical" evidence="2">
    <location>
        <begin position="162"/>
        <end position="180"/>
    </location>
</feature>
<feature type="transmembrane region" description="Helical" evidence="2">
    <location>
        <begin position="96"/>
        <end position="116"/>
    </location>
</feature>
<dbReference type="VEuPathDB" id="ToxoDB:EPH_0002800"/>
<keyword evidence="2" id="KW-1133">Transmembrane helix</keyword>
<evidence type="ECO:0000256" key="2">
    <source>
        <dbReference type="SAM" id="Phobius"/>
    </source>
</evidence>
<evidence type="ECO:0000256" key="1">
    <source>
        <dbReference type="SAM" id="MobiDB-lite"/>
    </source>
</evidence>
<keyword evidence="4" id="KW-1185">Reference proteome</keyword>
<dbReference type="AlphaFoldDB" id="U6H2P3"/>
<evidence type="ECO:0000313" key="4">
    <source>
        <dbReference type="Proteomes" id="UP000018201"/>
    </source>
</evidence>
<proteinExistence type="predicted"/>
<feature type="region of interest" description="Disordered" evidence="1">
    <location>
        <begin position="413"/>
        <end position="434"/>
    </location>
</feature>
<gene>
    <name evidence="3" type="ORF">EPH_0002800</name>
</gene>
<keyword evidence="2" id="KW-0812">Transmembrane</keyword>
<feature type="transmembrane region" description="Helical" evidence="2">
    <location>
        <begin position="227"/>
        <end position="250"/>
    </location>
</feature>
<reference evidence="3" key="1">
    <citation type="submission" date="2013-10" db="EMBL/GenBank/DDBJ databases">
        <title>Genomic analysis of the causative agents of coccidiosis in chickens.</title>
        <authorList>
            <person name="Reid A.J."/>
            <person name="Blake D."/>
            <person name="Billington K."/>
            <person name="Browne H."/>
            <person name="Dunn M."/>
            <person name="Hung S."/>
            <person name="Kawahara F."/>
            <person name="Miranda-Saavedra D."/>
            <person name="Mourier T."/>
            <person name="Nagra H."/>
            <person name="Otto T.D."/>
            <person name="Rawlings N."/>
            <person name="Sanchez A."/>
            <person name="Sanders M."/>
            <person name="Subramaniam C."/>
            <person name="Tay Y."/>
            <person name="Dear P."/>
            <person name="Doerig C."/>
            <person name="Gruber A."/>
            <person name="Parkinson J."/>
            <person name="Shirley M."/>
            <person name="Wan K.L."/>
            <person name="Berriman M."/>
            <person name="Tomley F."/>
            <person name="Pain A."/>
        </authorList>
    </citation>
    <scope>NUCLEOTIDE SEQUENCE [LARGE SCALE GENOMIC DNA]</scope>
    <source>
        <strain evidence="3">Houghton</strain>
    </source>
</reference>
<sequence length="597" mass="66937">MELPLIFCSDQAETCSSTPLLTVRLLCFFAVSTIFVRAVVELVHDMKKATVARQGRQQEEYIQQRELEYLLYINSEWMENKVWLVSSFKGGCFRGYFRIWLLFLKAALITSSSLLGQRKSLPPTGLGWLVSLGGSQSSSFATQGGASSLGEAMLQDPLGDSARTITVATLMLVFSVFSICRPPFRCRSSNCLHLVVFLHLTGVTGIGLAAAGSGAKTNSFLLYSNQHLLLAVVHACSFCLLFCLLLYCWIRCFLPSESPLLQKYERMMGYNSADCSGSKRAADGDRTLASLFHNIYLVARRWWRRSCFAQWSADSYDSWSSSGSETSLEIGEAEIREKDYGLQPFEAPWPTRHQHARFWIRVAPRLVEQLVTSNMLAKRYAVTQKQLLPVHLANAAFRDLEALVVQHIGAVEERDTRRRSRRHSSKKATEDGKQTLEQWLQELKTSPLAGGTEDSALNKNLNNACCEGKKEGEGGCNGVAEDEFVFEQQRQGTDESLWSVDSAAEAAAESAAAATTQALAFRQLERAAHLSRQFSHAKLEDLQHLKTITKALEWTVAEVFEKMSDTPQQREKREREKRRQVAQLFGEESSILFFAEA</sequence>
<evidence type="ECO:0000313" key="3">
    <source>
        <dbReference type="EMBL" id="CDI86715.1"/>
    </source>
</evidence>